<gene>
    <name evidence="15" type="ORF">THIAE_00255</name>
</gene>
<accession>W0DPJ5</accession>
<comment type="similarity">
    <text evidence="3 11 13">Belongs to the peptidase S33 family.</text>
</comment>
<evidence type="ECO:0000256" key="6">
    <source>
        <dbReference type="ARBA" id="ARBA00022438"/>
    </source>
</evidence>
<evidence type="ECO:0000313" key="16">
    <source>
        <dbReference type="Proteomes" id="UP000005380"/>
    </source>
</evidence>
<evidence type="ECO:0000256" key="10">
    <source>
        <dbReference type="ARBA" id="ARBA00029605"/>
    </source>
</evidence>
<dbReference type="SUPFAM" id="SSF53474">
    <property type="entry name" value="alpha/beta-Hydrolases"/>
    <property type="match status" value="1"/>
</dbReference>
<evidence type="ECO:0000256" key="12">
    <source>
        <dbReference type="PIRSR" id="PIRSR006431-1"/>
    </source>
</evidence>
<dbReference type="GO" id="GO:0006508">
    <property type="term" value="P:proteolysis"/>
    <property type="evidence" value="ECO:0007669"/>
    <property type="project" value="UniProtKB-KW"/>
</dbReference>
<dbReference type="eggNOG" id="COG0596">
    <property type="taxonomic scope" value="Bacteria"/>
</dbReference>
<evidence type="ECO:0000256" key="11">
    <source>
        <dbReference type="PIRNR" id="PIRNR006431"/>
    </source>
</evidence>
<feature type="active site" description="Nucleophile" evidence="12">
    <location>
        <position position="112"/>
    </location>
</feature>
<dbReference type="GO" id="GO:0005737">
    <property type="term" value="C:cytoplasm"/>
    <property type="evidence" value="ECO:0007669"/>
    <property type="project" value="UniProtKB-SubCell"/>
</dbReference>
<comment type="subcellular location">
    <subcellularLocation>
        <location evidence="2 11">Cytoplasm</location>
    </subcellularLocation>
</comment>
<evidence type="ECO:0000259" key="14">
    <source>
        <dbReference type="Pfam" id="PF00561"/>
    </source>
</evidence>
<sequence length="317" mass="35936">MSLRKLYPPIEPYQQAWLPVGEGHQIYYEQSGNPQGIPVLFVHGGPGGGCSPVHRQFFDPQTYRIILFDQRGSGRSTPHASLDHNTTDHLLADMEALRQHLAITQWLLFGGSWGSTLSLAYAQTYPQHVRGLILRGIFLCRDQDIAWFYQQGASALFPDYWQDYLAPIPQAQRNDLISAYYQQLTGDDEVARMRAAEAWSVWEGRTSTLVSNPDIVAHFADPHHALAMARIECHYFMHKSFLRQNQLLDDAHKLPNVPAWIIHGRYDVVCPIEQAYALHQAWPQAELIICSNSGHSAFEAEITHALLNATDQLRNIV</sequence>
<dbReference type="HOGENOM" id="CLU_043739_2_2_6"/>
<evidence type="ECO:0000256" key="5">
    <source>
        <dbReference type="ARBA" id="ARBA00021843"/>
    </source>
</evidence>
<protein>
    <recommendedName>
        <fullName evidence="5 11">Proline iminopeptidase</fullName>
        <shortName evidence="11">PIP</shortName>
        <ecNumber evidence="4 11">3.4.11.5</ecNumber>
    </recommendedName>
    <alternativeName>
        <fullName evidence="10 11">Prolyl aminopeptidase</fullName>
    </alternativeName>
</protein>
<name>W0DPJ5_9GAMM</name>
<proteinExistence type="inferred from homology"/>
<evidence type="ECO:0000256" key="3">
    <source>
        <dbReference type="ARBA" id="ARBA00010088"/>
    </source>
</evidence>
<dbReference type="PANTHER" id="PTHR43722">
    <property type="entry name" value="PROLINE IMINOPEPTIDASE"/>
    <property type="match status" value="1"/>
</dbReference>
<dbReference type="RefSeq" id="WP_006459708.1">
    <property type="nucleotide sequence ID" value="NZ_CP007030.1"/>
</dbReference>
<organism evidence="15 16">
    <name type="scientific">Thiomicrospira aerophila AL3</name>
    <dbReference type="NCBI Taxonomy" id="717772"/>
    <lineage>
        <taxon>Bacteria</taxon>
        <taxon>Pseudomonadati</taxon>
        <taxon>Pseudomonadota</taxon>
        <taxon>Gammaproteobacteria</taxon>
        <taxon>Thiotrichales</taxon>
        <taxon>Piscirickettsiaceae</taxon>
        <taxon>Thiomicrospira</taxon>
    </lineage>
</organism>
<comment type="catalytic activity">
    <reaction evidence="1 11 13">
        <text>Release of N-terminal proline from a peptide.</text>
        <dbReference type="EC" id="3.4.11.5"/>
    </reaction>
</comment>
<reference evidence="15 16" key="1">
    <citation type="submission" date="2013-12" db="EMBL/GenBank/DDBJ databases">
        <authorList>
            <consortium name="DOE Joint Genome Institute"/>
            <person name="Kappler U."/>
            <person name="Huntemann M."/>
            <person name="Han J."/>
            <person name="Chen A."/>
            <person name="Kyrpides N."/>
            <person name="Mavromatis K."/>
            <person name="Markowitz V."/>
            <person name="Palaniappan K."/>
            <person name="Ivanova N."/>
            <person name="Schaumberg A."/>
            <person name="Pati A."/>
            <person name="Liolios K."/>
            <person name="Nordberg H.P."/>
            <person name="Cantor M.N."/>
            <person name="Hua S.X."/>
            <person name="Woyke T."/>
        </authorList>
    </citation>
    <scope>NUCLEOTIDE SEQUENCE [LARGE SCALE GENOMIC DNA]</scope>
    <source>
        <strain evidence="16">AL2</strain>
    </source>
</reference>
<evidence type="ECO:0000256" key="8">
    <source>
        <dbReference type="ARBA" id="ARBA00022670"/>
    </source>
</evidence>
<dbReference type="InParanoid" id="W0DPJ5"/>
<keyword evidence="7 11" id="KW-0963">Cytoplasm</keyword>
<dbReference type="PIRSF" id="PIRSF006431">
    <property type="entry name" value="Pept_S33"/>
    <property type="match status" value="1"/>
</dbReference>
<dbReference type="Gene3D" id="3.40.50.1820">
    <property type="entry name" value="alpha/beta hydrolase"/>
    <property type="match status" value="1"/>
</dbReference>
<evidence type="ECO:0000256" key="4">
    <source>
        <dbReference type="ARBA" id="ARBA00012568"/>
    </source>
</evidence>
<evidence type="ECO:0000313" key="15">
    <source>
        <dbReference type="EMBL" id="AHF00382.1"/>
    </source>
</evidence>
<dbReference type="InterPro" id="IPR002410">
    <property type="entry name" value="Peptidase_S33"/>
</dbReference>
<keyword evidence="9 11" id="KW-0378">Hydrolase</keyword>
<keyword evidence="8 11" id="KW-0645">Protease</keyword>
<feature type="active site" evidence="12">
    <location>
        <position position="267"/>
    </location>
</feature>
<keyword evidence="16" id="KW-1185">Reference proteome</keyword>
<evidence type="ECO:0000256" key="13">
    <source>
        <dbReference type="RuleBase" id="RU003421"/>
    </source>
</evidence>
<feature type="active site" description="Proton donor" evidence="12">
    <location>
        <position position="295"/>
    </location>
</feature>
<dbReference type="EC" id="3.4.11.5" evidence="4 11"/>
<evidence type="ECO:0000256" key="7">
    <source>
        <dbReference type="ARBA" id="ARBA00022490"/>
    </source>
</evidence>
<evidence type="ECO:0000256" key="2">
    <source>
        <dbReference type="ARBA" id="ARBA00004496"/>
    </source>
</evidence>
<dbReference type="KEGG" id="tao:THIAE_00255"/>
<evidence type="ECO:0000256" key="1">
    <source>
        <dbReference type="ARBA" id="ARBA00001585"/>
    </source>
</evidence>
<dbReference type="InterPro" id="IPR029058">
    <property type="entry name" value="AB_hydrolase_fold"/>
</dbReference>
<keyword evidence="6 11" id="KW-0031">Aminopeptidase</keyword>
<dbReference type="PANTHER" id="PTHR43722:SF1">
    <property type="entry name" value="PROLINE IMINOPEPTIDASE"/>
    <property type="match status" value="1"/>
</dbReference>
<dbReference type="OrthoDB" id="9796770at2"/>
<dbReference type="InterPro" id="IPR000073">
    <property type="entry name" value="AB_hydrolase_1"/>
</dbReference>
<dbReference type="GO" id="GO:0004177">
    <property type="term" value="F:aminopeptidase activity"/>
    <property type="evidence" value="ECO:0007669"/>
    <property type="project" value="UniProtKB-UniRule"/>
</dbReference>
<dbReference type="AlphaFoldDB" id="W0DPJ5"/>
<dbReference type="Proteomes" id="UP000005380">
    <property type="component" value="Chromosome"/>
</dbReference>
<evidence type="ECO:0000256" key="9">
    <source>
        <dbReference type="ARBA" id="ARBA00022801"/>
    </source>
</evidence>
<dbReference type="PRINTS" id="PR00111">
    <property type="entry name" value="ABHYDROLASE"/>
</dbReference>
<dbReference type="EMBL" id="CP007030">
    <property type="protein sequence ID" value="AHF00382.1"/>
    <property type="molecule type" value="Genomic_DNA"/>
</dbReference>
<dbReference type="STRING" id="717772.THIAE_00255"/>
<dbReference type="PRINTS" id="PR00793">
    <property type="entry name" value="PROAMNOPTASE"/>
</dbReference>
<feature type="domain" description="AB hydrolase-1" evidence="14">
    <location>
        <begin position="38"/>
        <end position="299"/>
    </location>
</feature>
<dbReference type="NCBIfam" id="TIGR01249">
    <property type="entry name" value="pro_imino_pep_1"/>
    <property type="match status" value="1"/>
</dbReference>
<dbReference type="Pfam" id="PF00561">
    <property type="entry name" value="Abhydrolase_1"/>
    <property type="match status" value="1"/>
</dbReference>
<dbReference type="InterPro" id="IPR005944">
    <property type="entry name" value="Pro_iminopeptidase"/>
</dbReference>